<reference evidence="4" key="1">
    <citation type="submission" date="2021-02" db="EMBL/GenBank/DDBJ databases">
        <authorList>
            <person name="Nowell W R."/>
        </authorList>
    </citation>
    <scope>NUCLEOTIDE SEQUENCE</scope>
</reference>
<proteinExistence type="predicted"/>
<name>A0A816L6R9_9BILA</name>
<keyword evidence="1" id="KW-0812">Transmembrane</keyword>
<evidence type="ECO:0000313" key="10">
    <source>
        <dbReference type="Proteomes" id="UP000663866"/>
    </source>
</evidence>
<dbReference type="AlphaFoldDB" id="A0A816L6R9"/>
<protein>
    <submittedName>
        <fullName evidence="4">Uncharacterized protein</fullName>
    </submittedName>
</protein>
<dbReference type="EMBL" id="CAJNRF010000038">
    <property type="protein sequence ID" value="CAF1931345.1"/>
    <property type="molecule type" value="Genomic_DNA"/>
</dbReference>
<evidence type="ECO:0000313" key="3">
    <source>
        <dbReference type="EMBL" id="CAF1207952.1"/>
    </source>
</evidence>
<comment type="caution">
    <text evidence="4">The sequence shown here is derived from an EMBL/GenBank/DDBJ whole genome shotgun (WGS) entry which is preliminary data.</text>
</comment>
<dbReference type="EMBL" id="CAJNOW010000016">
    <property type="protein sequence ID" value="CAF1207952.1"/>
    <property type="molecule type" value="Genomic_DNA"/>
</dbReference>
<dbReference type="EMBL" id="CAJNRE010002033">
    <property type="protein sequence ID" value="CAF1964212.1"/>
    <property type="molecule type" value="Genomic_DNA"/>
</dbReference>
<dbReference type="Proteomes" id="UP000663856">
    <property type="component" value="Unassembled WGS sequence"/>
</dbReference>
<gene>
    <name evidence="2" type="ORF">CJN711_LOCUS2094</name>
    <name evidence="3" type="ORF">KQP761_LOCUS185</name>
    <name evidence="5" type="ORF">MBJ925_LOCUS6507</name>
    <name evidence="7" type="ORF">OVN521_LOCUS19971</name>
    <name evidence="8" type="ORF">UXM345_LOCUS22985</name>
    <name evidence="4" type="ORF">WKI299_LOCUS606</name>
    <name evidence="6" type="ORF">XDN619_LOCUS16093</name>
</gene>
<organism evidence="4 9">
    <name type="scientific">Rotaria magnacalcarata</name>
    <dbReference type="NCBI Taxonomy" id="392030"/>
    <lineage>
        <taxon>Eukaryota</taxon>
        <taxon>Metazoa</taxon>
        <taxon>Spiralia</taxon>
        <taxon>Gnathifera</taxon>
        <taxon>Rotifera</taxon>
        <taxon>Eurotatoria</taxon>
        <taxon>Bdelloidea</taxon>
        <taxon>Philodinida</taxon>
        <taxon>Philodinidae</taxon>
        <taxon>Rotaria</taxon>
    </lineage>
</organism>
<evidence type="ECO:0000313" key="9">
    <source>
        <dbReference type="Proteomes" id="UP000663856"/>
    </source>
</evidence>
<dbReference type="EMBL" id="CAJOBF010003881">
    <property type="protein sequence ID" value="CAF4113708.1"/>
    <property type="molecule type" value="Genomic_DNA"/>
</dbReference>
<keyword evidence="1" id="KW-0472">Membrane</keyword>
<keyword evidence="1" id="KW-1133">Transmembrane helix</keyword>
<sequence length="100" mass="11897">MSTNTTVLIFLVIFNLLTVNYAYRIYRNNESIQPVFGSYEPSSNSQERLANLNNLKQETENRFDNYYYIICQRKSTHILCSQLDNISRRDTGFLRFGRKR</sequence>
<dbReference type="Proteomes" id="UP000663887">
    <property type="component" value="Unassembled WGS sequence"/>
</dbReference>
<evidence type="ECO:0000313" key="5">
    <source>
        <dbReference type="EMBL" id="CAF1964212.1"/>
    </source>
</evidence>
<dbReference type="OrthoDB" id="10008894at2759"/>
<accession>A0A816L6R9</accession>
<evidence type="ECO:0000313" key="4">
    <source>
        <dbReference type="EMBL" id="CAF1931345.1"/>
    </source>
</evidence>
<dbReference type="Proteomes" id="UP000663866">
    <property type="component" value="Unassembled WGS sequence"/>
</dbReference>
<evidence type="ECO:0000313" key="6">
    <source>
        <dbReference type="EMBL" id="CAF2088342.1"/>
    </source>
</evidence>
<dbReference type="EMBL" id="CAJNOV010000130">
    <property type="protein sequence ID" value="CAF0995850.1"/>
    <property type="molecule type" value="Genomic_DNA"/>
</dbReference>
<dbReference type="Proteomes" id="UP000663842">
    <property type="component" value="Unassembled WGS sequence"/>
</dbReference>
<evidence type="ECO:0000313" key="2">
    <source>
        <dbReference type="EMBL" id="CAF0995850.1"/>
    </source>
</evidence>
<keyword evidence="10" id="KW-1185">Reference proteome</keyword>
<dbReference type="EMBL" id="CAJOBG010003863">
    <property type="protein sequence ID" value="CAF4084320.1"/>
    <property type="molecule type" value="Genomic_DNA"/>
</dbReference>
<dbReference type="EMBL" id="CAJNRG010006713">
    <property type="protein sequence ID" value="CAF2088342.1"/>
    <property type="molecule type" value="Genomic_DNA"/>
</dbReference>
<dbReference type="Proteomes" id="UP000663855">
    <property type="component" value="Unassembled WGS sequence"/>
</dbReference>
<evidence type="ECO:0000256" key="1">
    <source>
        <dbReference type="SAM" id="Phobius"/>
    </source>
</evidence>
<dbReference type="Proteomes" id="UP000663834">
    <property type="component" value="Unassembled WGS sequence"/>
</dbReference>
<evidence type="ECO:0000313" key="7">
    <source>
        <dbReference type="EMBL" id="CAF4084320.1"/>
    </source>
</evidence>
<feature type="transmembrane region" description="Helical" evidence="1">
    <location>
        <begin position="6"/>
        <end position="23"/>
    </location>
</feature>
<evidence type="ECO:0000313" key="8">
    <source>
        <dbReference type="EMBL" id="CAF4113708.1"/>
    </source>
</evidence>
<dbReference type="Proteomes" id="UP000663824">
    <property type="component" value="Unassembled WGS sequence"/>
</dbReference>